<proteinExistence type="inferred from homology"/>
<dbReference type="GO" id="GO:0000398">
    <property type="term" value="P:mRNA splicing, via spliceosome"/>
    <property type="evidence" value="ECO:0007669"/>
    <property type="project" value="TreeGrafter"/>
</dbReference>
<evidence type="ECO:0000313" key="5">
    <source>
        <dbReference type="Proteomes" id="UP000277204"/>
    </source>
</evidence>
<dbReference type="InterPro" id="IPR040194">
    <property type="entry name" value="Cwf19-like"/>
</dbReference>
<evidence type="ECO:0000256" key="1">
    <source>
        <dbReference type="ARBA" id="ARBA00006795"/>
    </source>
</evidence>
<reference evidence="4 5" key="1">
    <citation type="submission" date="2018-11" db="EMBL/GenBank/DDBJ databases">
        <authorList>
            <consortium name="Pathogen Informatics"/>
        </authorList>
    </citation>
    <scope>NUCLEOTIDE SEQUENCE [LARGE SCALE GENOMIC DNA]</scope>
    <source>
        <strain evidence="4 5">Zambia</strain>
    </source>
</reference>
<keyword evidence="5" id="KW-1185">Reference proteome</keyword>
<dbReference type="EMBL" id="UZAI01017131">
    <property type="protein sequence ID" value="VDP20842.1"/>
    <property type="molecule type" value="Genomic_DNA"/>
</dbReference>
<dbReference type="STRING" id="48269.A0A183MK21"/>
<dbReference type="Pfam" id="PF04676">
    <property type="entry name" value="CwfJ_C_2"/>
    <property type="match status" value="1"/>
</dbReference>
<organism evidence="4 5">
    <name type="scientific">Schistosoma margrebowiei</name>
    <dbReference type="NCBI Taxonomy" id="48269"/>
    <lineage>
        <taxon>Eukaryota</taxon>
        <taxon>Metazoa</taxon>
        <taxon>Spiralia</taxon>
        <taxon>Lophotrochozoa</taxon>
        <taxon>Platyhelminthes</taxon>
        <taxon>Trematoda</taxon>
        <taxon>Digenea</taxon>
        <taxon>Strigeidida</taxon>
        <taxon>Schistosomatoidea</taxon>
        <taxon>Schistosomatidae</taxon>
        <taxon>Schistosoma</taxon>
    </lineage>
</organism>
<evidence type="ECO:0000313" key="4">
    <source>
        <dbReference type="EMBL" id="VDP20842.1"/>
    </source>
</evidence>
<dbReference type="AlphaFoldDB" id="A0A183MK21"/>
<dbReference type="Proteomes" id="UP000277204">
    <property type="component" value="Unassembled WGS sequence"/>
</dbReference>
<evidence type="ECO:0000259" key="2">
    <source>
        <dbReference type="Pfam" id="PF04676"/>
    </source>
</evidence>
<name>A0A183MK21_9TREM</name>
<dbReference type="GO" id="GO:0061632">
    <property type="term" value="F:RNA lariat debranching enzyme activator activity"/>
    <property type="evidence" value="ECO:0007669"/>
    <property type="project" value="TreeGrafter"/>
</dbReference>
<accession>A0A183MK21</accession>
<dbReference type="InterPro" id="IPR036265">
    <property type="entry name" value="HIT-like_sf"/>
</dbReference>
<dbReference type="Pfam" id="PF04677">
    <property type="entry name" value="CwfJ_C_1"/>
    <property type="match status" value="1"/>
</dbReference>
<protein>
    <submittedName>
        <fullName evidence="4">Uncharacterized protein</fullName>
    </submittedName>
</protein>
<feature type="domain" description="Cwf19-like protein C-terminal" evidence="2">
    <location>
        <begin position="397"/>
        <end position="475"/>
    </location>
</feature>
<gene>
    <name evidence="4" type="ORF">SMRZ_LOCUS16396</name>
</gene>
<dbReference type="PANTHER" id="PTHR12072">
    <property type="entry name" value="CWF19, CELL CYCLE CONTROL PROTEIN"/>
    <property type="match status" value="1"/>
</dbReference>
<dbReference type="PANTHER" id="PTHR12072:SF4">
    <property type="entry name" value="CWF19-LIKE PROTEIN 1"/>
    <property type="match status" value="1"/>
</dbReference>
<dbReference type="GO" id="GO:0071014">
    <property type="term" value="C:post-mRNA release spliceosomal complex"/>
    <property type="evidence" value="ECO:0007669"/>
    <property type="project" value="TreeGrafter"/>
</dbReference>
<feature type="domain" description="Cwf19-like C-terminal" evidence="3">
    <location>
        <begin position="258"/>
        <end position="371"/>
    </location>
</feature>
<evidence type="ECO:0000259" key="3">
    <source>
        <dbReference type="Pfam" id="PF04677"/>
    </source>
</evidence>
<dbReference type="InterPro" id="IPR006767">
    <property type="entry name" value="Cwf19-like_C_dom-2"/>
</dbReference>
<dbReference type="SUPFAM" id="SSF54197">
    <property type="entry name" value="HIT-like"/>
    <property type="match status" value="1"/>
</dbReference>
<sequence length="484" mass="55363">MNVAGQFDVGSSQTFLSIKMMFCLGDFFGTQTDEMKKLIDGSLAGSKGTYTSMSGLRVVYMAEWEPNSDNCNLPSSLLSEALAAEDSGFLGVDLLLTCQWPKHVNKLTLYELPDGCQQCIDSSSILISRNHRVLQEKACHTTRFISLADVKNERNQKLIPIDKMDHQDLINQPPDVTENPYREFVDHKHSLDRETEVQTEQYFYNMNTNEKSGNLTKKGTLQKRKINTNTLEDTDDNKRQLVDKNDTSEESFQEKIDKNRNHAACWFCLGNPQVKKHLIVSIGTQAYVALPRGPIVPDHALILTIGHHQSWISCPEYVRSEIEEYKSRLKRMYAAQDKAMVTFERNLKTQHYQLQVVPVPFSVAAEVKQVFLELSANTDFSPCELKPVPRRTELDEICRVGIPYFFVELPTGEKLFGRIPKDRISSANLQFGRIVLTDPRILNCPEKADWHDCIDEEDEETDLAKHFRKIFLPFDVNDDDNDIE</sequence>
<comment type="similarity">
    <text evidence="1">Belongs to the CWF19 family.</text>
</comment>
<dbReference type="InterPro" id="IPR006768">
    <property type="entry name" value="Cwf19-like_C_dom-1"/>
</dbReference>